<dbReference type="AlphaFoldDB" id="A0A1I0U4Y3"/>
<protein>
    <submittedName>
        <fullName evidence="1">Uncharacterized protein</fullName>
    </submittedName>
</protein>
<evidence type="ECO:0000313" key="1">
    <source>
        <dbReference type="EMBL" id="SFA59139.1"/>
    </source>
</evidence>
<organism evidence="1 2">
    <name type="scientific">Anoxybacillus pushchinoensis</name>
    <dbReference type="NCBI Taxonomy" id="150248"/>
    <lineage>
        <taxon>Bacteria</taxon>
        <taxon>Bacillati</taxon>
        <taxon>Bacillota</taxon>
        <taxon>Bacilli</taxon>
        <taxon>Bacillales</taxon>
        <taxon>Anoxybacillaceae</taxon>
        <taxon>Anoxybacillus</taxon>
    </lineage>
</organism>
<name>A0A1I0U4Y3_9BACL</name>
<dbReference type="EMBL" id="FOJQ01000086">
    <property type="protein sequence ID" value="SFA59139.1"/>
    <property type="molecule type" value="Genomic_DNA"/>
</dbReference>
<dbReference type="STRING" id="150248.SAMN05216169_10864"/>
<keyword evidence="2" id="KW-1185">Reference proteome</keyword>
<sequence>MADQIYDITREDTELAADIRRKTNIKMEQNGCKTTVLQPFCQQSERHAQRCVWPSFKKSMLFFVYSDIHSHIYEDTDIESNYCVNIKK</sequence>
<gene>
    <name evidence="1" type="ORF">SAMN05216169_10864</name>
</gene>
<proteinExistence type="predicted"/>
<evidence type="ECO:0000313" key="2">
    <source>
        <dbReference type="Proteomes" id="UP000198979"/>
    </source>
</evidence>
<accession>A0A1I0U4Y3</accession>
<reference evidence="2" key="1">
    <citation type="submission" date="2016-10" db="EMBL/GenBank/DDBJ databases">
        <authorList>
            <person name="Varghese N."/>
            <person name="Submissions S."/>
        </authorList>
    </citation>
    <scope>NUCLEOTIDE SEQUENCE [LARGE SCALE GENOMIC DNA]</scope>
    <source>
        <strain evidence="2">K1</strain>
    </source>
</reference>
<dbReference type="Proteomes" id="UP000198979">
    <property type="component" value="Unassembled WGS sequence"/>
</dbReference>